<keyword evidence="7 9" id="KW-0119">Carbohydrate metabolism</keyword>
<feature type="active site" evidence="9">
    <location>
        <position position="110"/>
    </location>
</feature>
<evidence type="ECO:0000256" key="4">
    <source>
        <dbReference type="ARBA" id="ARBA00022629"/>
    </source>
</evidence>
<dbReference type="NCBIfam" id="NF003998">
    <property type="entry name" value="PRK05474.1"/>
    <property type="match status" value="1"/>
</dbReference>
<dbReference type="Gene3D" id="3.20.20.150">
    <property type="entry name" value="Divalent-metal-dependent TIM barrel enzymes"/>
    <property type="match status" value="1"/>
</dbReference>
<feature type="binding site" evidence="9">
    <location>
        <position position="313"/>
    </location>
    <ligand>
        <name>Mg(2+)</name>
        <dbReference type="ChEBI" id="CHEBI:18420"/>
        <label>2</label>
    </ligand>
</feature>
<organism evidence="12 13">
    <name type="scientific">Halalkalibaculum roseum</name>
    <dbReference type="NCBI Taxonomy" id="2709311"/>
    <lineage>
        <taxon>Bacteria</taxon>
        <taxon>Pseudomonadati</taxon>
        <taxon>Balneolota</taxon>
        <taxon>Balneolia</taxon>
        <taxon>Balneolales</taxon>
        <taxon>Balneolaceae</taxon>
        <taxon>Halalkalibaculum</taxon>
    </lineage>
</organism>
<dbReference type="GO" id="GO:0042732">
    <property type="term" value="P:D-xylose metabolic process"/>
    <property type="evidence" value="ECO:0007669"/>
    <property type="project" value="UniProtKB-UniRule"/>
</dbReference>
<evidence type="ECO:0000256" key="1">
    <source>
        <dbReference type="ARBA" id="ARBA00005765"/>
    </source>
</evidence>
<dbReference type="FunFam" id="3.20.20.150:FF:000002">
    <property type="entry name" value="Xylose isomerase"/>
    <property type="match status" value="1"/>
</dbReference>
<feature type="active site" evidence="9">
    <location>
        <position position="107"/>
    </location>
</feature>
<comment type="catalytic activity">
    <reaction evidence="8 9 10">
        <text>alpha-D-xylose = alpha-D-xylulofuranose</text>
        <dbReference type="Rhea" id="RHEA:22816"/>
        <dbReference type="ChEBI" id="CHEBI:28518"/>
        <dbReference type="ChEBI" id="CHEBI:188998"/>
        <dbReference type="EC" id="5.3.1.5"/>
    </reaction>
</comment>
<comment type="subcellular location">
    <subcellularLocation>
        <location evidence="9 11">Cytoplasm</location>
    </subcellularLocation>
</comment>
<dbReference type="NCBIfam" id="TIGR02630">
    <property type="entry name" value="xylose_isom_A"/>
    <property type="match status" value="1"/>
</dbReference>
<evidence type="ECO:0000256" key="2">
    <source>
        <dbReference type="ARBA" id="ARBA00011881"/>
    </source>
</evidence>
<sequence>MNVIIGPKEYFPNIDRIEYEGRETDNPLAFSYYDEDKKIGDRTMKEFFRFAVAYWHSFCNTGGDPFGAGTRAFPWMEYKEPMDRARAKMDAAFEFITKMGIPFYCFHDYDLVEEADTLAESEKRLQKIVEYAGQKQEESGVRLLWGTANLFMHPRYMNGAATNPEFGILARAGAQVKQALDATIELGGANYVFWGGREGYMSLLNTDYKREQEHLARFLHMAKEYGRKNGFEGTFLIEPKPMEPMKHQYDFDTATVIGFLREYGLDDDFKVNIEVNHAILAKHTFEHELEVAASAGMLGSIDANRGDYQNGWDTDQFPADIFEVTQAMMVLLRHGGFETGGVNFDAKLRRNSTDLEDLFYAHIGGMDTFARALITAEEILSDSDYLKFIDDRYASFDTGKGAAFEEGKLTLEELEKYAHKQGEFEPSSGKQEYLENLINRYI</sequence>
<accession>A0A6M1T3R2</accession>
<evidence type="ECO:0000313" key="12">
    <source>
        <dbReference type="EMBL" id="NGP76625.1"/>
    </source>
</evidence>
<evidence type="ECO:0000313" key="13">
    <source>
        <dbReference type="Proteomes" id="UP000473278"/>
    </source>
</evidence>
<keyword evidence="6 9" id="KW-0413">Isomerase</keyword>
<evidence type="ECO:0000256" key="11">
    <source>
        <dbReference type="RuleBase" id="RU000610"/>
    </source>
</evidence>
<evidence type="ECO:0000256" key="10">
    <source>
        <dbReference type="RuleBase" id="RU000609"/>
    </source>
</evidence>
<dbReference type="AlphaFoldDB" id="A0A6M1T3R2"/>
<feature type="binding site" evidence="9">
    <location>
        <position position="238"/>
    </location>
    <ligand>
        <name>Mg(2+)</name>
        <dbReference type="ChEBI" id="CHEBI:18420"/>
        <label>1</label>
    </ligand>
</feature>
<evidence type="ECO:0000256" key="9">
    <source>
        <dbReference type="HAMAP-Rule" id="MF_00455"/>
    </source>
</evidence>
<evidence type="ECO:0000256" key="5">
    <source>
        <dbReference type="ARBA" id="ARBA00022723"/>
    </source>
</evidence>
<dbReference type="PANTHER" id="PTHR48408">
    <property type="match status" value="1"/>
</dbReference>
<reference evidence="12 13" key="1">
    <citation type="submission" date="2020-02" db="EMBL/GenBank/DDBJ databases">
        <title>Balneolaceae bacterium YR4-1, complete genome.</title>
        <authorList>
            <person name="Li Y."/>
            <person name="Wu S."/>
        </authorList>
    </citation>
    <scope>NUCLEOTIDE SEQUENCE [LARGE SCALE GENOMIC DNA]</scope>
    <source>
        <strain evidence="12 13">YR4-1</strain>
    </source>
</reference>
<comment type="subunit">
    <text evidence="2 9 11">Homotetramer.</text>
</comment>
<dbReference type="HAMAP" id="MF_00455">
    <property type="entry name" value="Xylose_isom_A"/>
    <property type="match status" value="1"/>
</dbReference>
<dbReference type="InterPro" id="IPR001998">
    <property type="entry name" value="Xylose_isomerase"/>
</dbReference>
<evidence type="ECO:0000256" key="6">
    <source>
        <dbReference type="ARBA" id="ARBA00023235"/>
    </source>
</evidence>
<comment type="cofactor">
    <cofactor evidence="9">
        <name>Mg(2+)</name>
        <dbReference type="ChEBI" id="CHEBI:18420"/>
    </cofactor>
    <text evidence="9">Binds 2 magnesium ions per subunit.</text>
</comment>
<keyword evidence="9" id="KW-0460">Magnesium</keyword>
<feature type="binding site" evidence="9">
    <location>
        <position position="277"/>
    </location>
    <ligand>
        <name>Mg(2+)</name>
        <dbReference type="ChEBI" id="CHEBI:18420"/>
        <label>2</label>
    </ligand>
</feature>
<dbReference type="GO" id="GO:0009045">
    <property type="term" value="F:xylose isomerase activity"/>
    <property type="evidence" value="ECO:0007669"/>
    <property type="project" value="UniProtKB-UniRule"/>
</dbReference>
<dbReference type="EMBL" id="JAALLT010000002">
    <property type="protein sequence ID" value="NGP76625.1"/>
    <property type="molecule type" value="Genomic_DNA"/>
</dbReference>
<keyword evidence="4 9" id="KW-0859">Xylose metabolism</keyword>
<dbReference type="InterPro" id="IPR013452">
    <property type="entry name" value="Xylose_isom_bac"/>
</dbReference>
<evidence type="ECO:0000256" key="3">
    <source>
        <dbReference type="ARBA" id="ARBA00011958"/>
    </source>
</evidence>
<feature type="binding site" evidence="9">
    <location>
        <position position="274"/>
    </location>
    <ligand>
        <name>Mg(2+)</name>
        <dbReference type="ChEBI" id="CHEBI:18420"/>
        <label>2</label>
    </ligand>
</feature>
<dbReference type="InterPro" id="IPR036237">
    <property type="entry name" value="Xyl_isomerase-like_sf"/>
</dbReference>
<dbReference type="Proteomes" id="UP000473278">
    <property type="component" value="Unassembled WGS sequence"/>
</dbReference>
<comment type="similarity">
    <text evidence="1 9 10">Belongs to the xylose isomerase family.</text>
</comment>
<evidence type="ECO:0000256" key="7">
    <source>
        <dbReference type="ARBA" id="ARBA00023277"/>
    </source>
</evidence>
<feature type="binding site" evidence="9">
    <location>
        <position position="302"/>
    </location>
    <ligand>
        <name>Mg(2+)</name>
        <dbReference type="ChEBI" id="CHEBI:18420"/>
        <label>1</label>
    </ligand>
</feature>
<dbReference type="PRINTS" id="PR00688">
    <property type="entry name" value="XYLOSISMRASE"/>
</dbReference>
<evidence type="ECO:0000256" key="8">
    <source>
        <dbReference type="ARBA" id="ARBA00033659"/>
    </source>
</evidence>
<gene>
    <name evidence="9 12" type="primary">xylA</name>
    <name evidence="12" type="ORF">G3570_08270</name>
</gene>
<proteinExistence type="inferred from homology"/>
<protein>
    <recommendedName>
        <fullName evidence="3 9">Xylose isomerase</fullName>
        <ecNumber evidence="3 9">5.3.1.5</ecNumber>
    </recommendedName>
</protein>
<dbReference type="PANTHER" id="PTHR48408:SF1">
    <property type="entry name" value="XYLOSE ISOMERASE"/>
    <property type="match status" value="1"/>
</dbReference>
<dbReference type="GO" id="GO:0000287">
    <property type="term" value="F:magnesium ion binding"/>
    <property type="evidence" value="ECO:0007669"/>
    <property type="project" value="UniProtKB-UniRule"/>
</dbReference>
<dbReference type="SUPFAM" id="SSF51658">
    <property type="entry name" value="Xylose isomerase-like"/>
    <property type="match status" value="1"/>
</dbReference>
<keyword evidence="5 9" id="KW-0479">Metal-binding</keyword>
<name>A0A6M1T3R2_9BACT</name>
<feature type="binding site" evidence="9">
    <location>
        <position position="274"/>
    </location>
    <ligand>
        <name>Mg(2+)</name>
        <dbReference type="ChEBI" id="CHEBI:18420"/>
        <label>1</label>
    </ligand>
</feature>
<dbReference type="EC" id="5.3.1.5" evidence="3 9"/>
<comment type="caution">
    <text evidence="12">The sequence shown here is derived from an EMBL/GenBank/DDBJ whole genome shotgun (WGS) entry which is preliminary data.</text>
</comment>
<dbReference type="PROSITE" id="PS51415">
    <property type="entry name" value="XYLOSE_ISOMERASE"/>
    <property type="match status" value="1"/>
</dbReference>
<keyword evidence="9" id="KW-0963">Cytoplasm</keyword>
<dbReference type="RefSeq" id="WP_165141125.1">
    <property type="nucleotide sequence ID" value="NZ_JAALLT010000002.1"/>
</dbReference>
<feature type="binding site" evidence="9">
    <location>
        <position position="345"/>
    </location>
    <ligand>
        <name>Mg(2+)</name>
        <dbReference type="ChEBI" id="CHEBI:18420"/>
        <label>1</label>
    </ligand>
</feature>
<keyword evidence="13" id="KW-1185">Reference proteome</keyword>
<feature type="binding site" evidence="9">
    <location>
        <position position="315"/>
    </location>
    <ligand>
        <name>Mg(2+)</name>
        <dbReference type="ChEBI" id="CHEBI:18420"/>
        <label>2</label>
    </ligand>
</feature>
<dbReference type="GO" id="GO:0005737">
    <property type="term" value="C:cytoplasm"/>
    <property type="evidence" value="ECO:0007669"/>
    <property type="project" value="UniProtKB-SubCell"/>
</dbReference>